<proteinExistence type="predicted"/>
<organism evidence="1">
    <name type="scientific">Caldithrix abyssi</name>
    <dbReference type="NCBI Taxonomy" id="187145"/>
    <lineage>
        <taxon>Bacteria</taxon>
        <taxon>Pseudomonadati</taxon>
        <taxon>Calditrichota</taxon>
        <taxon>Calditrichia</taxon>
        <taxon>Calditrichales</taxon>
        <taxon>Calditrichaceae</taxon>
        <taxon>Caldithrix</taxon>
    </lineage>
</organism>
<dbReference type="AlphaFoldDB" id="A0A7V1PUM2"/>
<evidence type="ECO:0008006" key="2">
    <source>
        <dbReference type="Google" id="ProtNLM"/>
    </source>
</evidence>
<accession>A0A7V1PUM2</accession>
<comment type="caution">
    <text evidence="1">The sequence shown here is derived from an EMBL/GenBank/DDBJ whole genome shotgun (WGS) entry which is preliminary data.</text>
</comment>
<dbReference type="Proteomes" id="UP000886005">
    <property type="component" value="Unassembled WGS sequence"/>
</dbReference>
<dbReference type="Gene3D" id="3.20.20.370">
    <property type="entry name" value="Glycoside hydrolase/deacetylase"/>
    <property type="match status" value="1"/>
</dbReference>
<gene>
    <name evidence="1" type="ORF">ENJ10_07395</name>
</gene>
<evidence type="ECO:0000313" key="1">
    <source>
        <dbReference type="EMBL" id="HED10497.1"/>
    </source>
</evidence>
<dbReference type="InterPro" id="IPR011330">
    <property type="entry name" value="Glyco_hydro/deAcase_b/a-brl"/>
</dbReference>
<dbReference type="GO" id="GO:0005975">
    <property type="term" value="P:carbohydrate metabolic process"/>
    <property type="evidence" value="ECO:0007669"/>
    <property type="project" value="InterPro"/>
</dbReference>
<sequence>MDKKINFLVTIDTEEEREWGSEYKDHTHYTVENIKWLAPLQELFNKHGVKATYLIDYPVAIDREATAILKNFATRFAAEIGTHLHPWVNPPYKEDQGVRNSFTHNLPVELQFEKMKVLTDVIAEAMGRQPVSYRAGRYGFDATTIPVLEELGYTVDTSVVPFRRGKKSYEPSFGYLPDIEPYRPDYKDVLRPGQAKLLEVPLTVGFNKKVPRLLEANYLDLPNVGIRRILSKVFDVDLFWLRPSYAGLKAMLQLSDSMIAGGHTFLNMMFHSNELMPGGSKYCKTEEDVQNYLQRLDRYFEALNKKHNIRYVTLKEMNALY</sequence>
<reference evidence="1" key="1">
    <citation type="journal article" date="2020" name="mSystems">
        <title>Genome- and Community-Level Interaction Insights into Carbon Utilization and Element Cycling Functions of Hydrothermarchaeota in Hydrothermal Sediment.</title>
        <authorList>
            <person name="Zhou Z."/>
            <person name="Liu Y."/>
            <person name="Xu W."/>
            <person name="Pan J."/>
            <person name="Luo Z.H."/>
            <person name="Li M."/>
        </authorList>
    </citation>
    <scope>NUCLEOTIDE SEQUENCE [LARGE SCALE GENOMIC DNA]</scope>
    <source>
        <strain evidence="1">HyVt-456</strain>
    </source>
</reference>
<name>A0A7V1PUM2_CALAY</name>
<protein>
    <recommendedName>
        <fullName evidence="2">WalW protein</fullName>
    </recommendedName>
</protein>
<dbReference type="SUPFAM" id="SSF88713">
    <property type="entry name" value="Glycoside hydrolase/deacetylase"/>
    <property type="match status" value="1"/>
</dbReference>
<dbReference type="EMBL" id="DRLD01000205">
    <property type="protein sequence ID" value="HED10497.1"/>
    <property type="molecule type" value="Genomic_DNA"/>
</dbReference>